<dbReference type="KEGG" id="sje:AAV35_012685"/>
<reference evidence="4" key="2">
    <citation type="submission" date="2015-06" db="EMBL/GenBank/DDBJ databases">
        <title>Salimicrobium jeotgali MJ3, isolated from Myulchi jeot, a traditional Korean fermented seafood.</title>
        <authorList>
            <person name="Kim K.H."/>
            <person name="Jeon C.O."/>
            <person name="Jin H.M."/>
        </authorList>
    </citation>
    <scope>NUCLEOTIDE SEQUENCE [LARGE SCALE GENOMIC DNA]</scope>
    <source>
        <strain evidence="4">MJ3</strain>
    </source>
</reference>
<reference evidence="1" key="3">
    <citation type="submission" date="2016-11" db="EMBL/GenBank/DDBJ databases">
        <title>Salimicrobium jeotgali MJ3, isolated from Myulchi jeot, a traditional Korean fermented seafood.</title>
        <authorList>
            <person name="Kim K.H."/>
            <person name="Jeon C.O."/>
            <person name="Jin H.M."/>
        </authorList>
    </citation>
    <scope>NUCLEOTIDE SEQUENCE</scope>
    <source>
        <strain evidence="1">MJ3</strain>
    </source>
</reference>
<dbReference type="InterPro" id="IPR021808">
    <property type="entry name" value="DUF3383"/>
</dbReference>
<evidence type="ECO:0000313" key="3">
    <source>
        <dbReference type="Proteomes" id="UP000011746"/>
    </source>
</evidence>
<gene>
    <name evidence="1" type="ORF">AAV35_012685</name>
    <name evidence="2" type="ORF">MJ3_13649</name>
</gene>
<accession>K2GJ44</accession>
<protein>
    <recommendedName>
        <fullName evidence="5">DUF3383 domain-containing protein</fullName>
    </recommendedName>
</protein>
<proteinExistence type="predicted"/>
<evidence type="ECO:0000313" key="2">
    <source>
        <dbReference type="EMBL" id="EKE30489.1"/>
    </source>
</evidence>
<dbReference type="STRING" id="1230341.AAV35_012685"/>
<dbReference type="EMBL" id="CP011361">
    <property type="protein sequence ID" value="AKG05522.1"/>
    <property type="molecule type" value="Genomic_DNA"/>
</dbReference>
<keyword evidence="3" id="KW-1185">Reference proteome</keyword>
<dbReference type="Pfam" id="PF11863">
    <property type="entry name" value="DUF3383"/>
    <property type="match status" value="1"/>
</dbReference>
<reference evidence="2 3" key="1">
    <citation type="journal article" date="2012" name="J. Bacteriol.">
        <title>Draft Genome Sequence of Salimicrobium sp. Strain MJ3, Isolated from Myulchi-Jeot, Korean Fermented Seafood.</title>
        <authorList>
            <person name="Lee S.H."/>
            <person name="Jung J.Y."/>
            <person name="Jeon C.O."/>
        </authorList>
    </citation>
    <scope>NUCLEOTIDE SEQUENCE [LARGE SCALE GENOMIC DNA]</scope>
    <source>
        <strain evidence="2 3">MJ3</strain>
    </source>
</reference>
<sequence>MPLKDVTVNINVNNPGGTVGFGKPLIVGEKTGAHPYTEYVSLEALTKDFDDTTDIHAKAKAIFSQEHRPARVAVAAFDSASVEPDAPTTAADLVDSLISEDWYFLVTTVTDPLDITDVANAIETADTNKPPKLYSAQVTTATDATSIGSLDRTFVAVHPADEHIDAAIVGEGGAQEVGSITWQGLQLTGITPQKLKANDLAQIEDANAYAYVKKAGEPVTSEGKVLSGEYIDVMHGKDWIEANIEQRVQKIKNQAGKIPYTDGGISTLETGVLAVLKTGFNQGIIASDEGGNPISSTSFLSRAETSKEDRALRRYNGGSFSFELAGAIHSAEIQGSISY</sequence>
<dbReference type="Proteomes" id="UP000092654">
    <property type="component" value="Chromosome"/>
</dbReference>
<dbReference type="OrthoDB" id="1684431at2"/>
<dbReference type="Proteomes" id="UP000011746">
    <property type="component" value="Unassembled WGS sequence"/>
</dbReference>
<name>K2GJ44_9BACI</name>
<evidence type="ECO:0000313" key="1">
    <source>
        <dbReference type="EMBL" id="AKG05522.1"/>
    </source>
</evidence>
<evidence type="ECO:0000313" key="4">
    <source>
        <dbReference type="Proteomes" id="UP000092654"/>
    </source>
</evidence>
<dbReference type="AlphaFoldDB" id="K2GJ44"/>
<dbReference type="RefSeq" id="WP_008592679.1">
    <property type="nucleotide sequence ID" value="NZ_AMPQ01000045.1"/>
</dbReference>
<dbReference type="PATRIC" id="fig|1230341.3.peg.2743"/>
<dbReference type="EMBL" id="AMPQ01000045">
    <property type="protein sequence ID" value="EKE30489.1"/>
    <property type="molecule type" value="Genomic_DNA"/>
</dbReference>
<dbReference type="eggNOG" id="ENOG502Z867">
    <property type="taxonomic scope" value="Bacteria"/>
</dbReference>
<evidence type="ECO:0008006" key="5">
    <source>
        <dbReference type="Google" id="ProtNLM"/>
    </source>
</evidence>
<organism evidence="2 3">
    <name type="scientific">Salimicrobium jeotgali</name>
    <dbReference type="NCBI Taxonomy" id="1230341"/>
    <lineage>
        <taxon>Bacteria</taxon>
        <taxon>Bacillati</taxon>
        <taxon>Bacillota</taxon>
        <taxon>Bacilli</taxon>
        <taxon>Bacillales</taxon>
        <taxon>Bacillaceae</taxon>
        <taxon>Salimicrobium</taxon>
    </lineage>
</organism>